<evidence type="ECO:0000313" key="2">
    <source>
        <dbReference type="EMBL" id="SPQ00775.1"/>
    </source>
</evidence>
<proteinExistence type="inferred from homology"/>
<accession>A0A2U3QHF0</accession>
<dbReference type="PANTHER" id="PTHR23419">
    <property type="entry name" value="DIVALENT CATION TOLERANCE CUTA-RELATED"/>
    <property type="match status" value="1"/>
</dbReference>
<dbReference type="SUPFAM" id="SSF54913">
    <property type="entry name" value="GlnB-like"/>
    <property type="match status" value="1"/>
</dbReference>
<sequence>MTEFIIVFMTAPKEDEAQRIAQDIVSSRLAACVNIIRDIHSIYRWRGKIEDEGEVLMIVKTRLDLFGKLKKRVKELHSYSVPEIIALPLIEGSEEYLSWLKEETG</sequence>
<organism evidence="2 3">
    <name type="scientific">Candidatus Sulfobium mesophilum</name>
    <dbReference type="NCBI Taxonomy" id="2016548"/>
    <lineage>
        <taxon>Bacteria</taxon>
        <taxon>Pseudomonadati</taxon>
        <taxon>Nitrospirota</taxon>
        <taxon>Nitrospiria</taxon>
        <taxon>Nitrospirales</taxon>
        <taxon>Nitrospiraceae</taxon>
        <taxon>Candidatus Sulfobium</taxon>
    </lineage>
</organism>
<reference evidence="3" key="1">
    <citation type="submission" date="2018-03" db="EMBL/GenBank/DDBJ databases">
        <authorList>
            <person name="Zecchin S."/>
        </authorList>
    </citation>
    <scope>NUCLEOTIDE SEQUENCE [LARGE SCALE GENOMIC DNA]</scope>
</reference>
<dbReference type="Proteomes" id="UP000245125">
    <property type="component" value="Unassembled WGS sequence"/>
</dbReference>
<dbReference type="InterPro" id="IPR011322">
    <property type="entry name" value="N-reg_PII-like_a/b"/>
</dbReference>
<dbReference type="GO" id="GO:0010038">
    <property type="term" value="P:response to metal ion"/>
    <property type="evidence" value="ECO:0007669"/>
    <property type="project" value="InterPro"/>
</dbReference>
<dbReference type="OrthoDB" id="37622at2"/>
<dbReference type="EMBL" id="OUUY01000078">
    <property type="protein sequence ID" value="SPQ00775.1"/>
    <property type="molecule type" value="Genomic_DNA"/>
</dbReference>
<dbReference type="AlphaFoldDB" id="A0A2U3QHF0"/>
<dbReference type="Pfam" id="PF03091">
    <property type="entry name" value="CutA1"/>
    <property type="match status" value="1"/>
</dbReference>
<name>A0A2U3QHF0_9BACT</name>
<dbReference type="InterPro" id="IPR004323">
    <property type="entry name" value="Ion_tolerance_CutA"/>
</dbReference>
<dbReference type="Gene3D" id="3.30.70.120">
    <property type="match status" value="1"/>
</dbReference>
<protein>
    <submittedName>
        <fullName evidence="2">Divalent-cation tolerance protein CutA</fullName>
    </submittedName>
</protein>
<evidence type="ECO:0000313" key="3">
    <source>
        <dbReference type="Proteomes" id="UP000245125"/>
    </source>
</evidence>
<dbReference type="PANTHER" id="PTHR23419:SF8">
    <property type="entry name" value="FI09726P"/>
    <property type="match status" value="1"/>
</dbReference>
<gene>
    <name evidence="2" type="primary">cutA</name>
    <name evidence="2" type="ORF">NBG4_320022</name>
</gene>
<evidence type="ECO:0000256" key="1">
    <source>
        <dbReference type="ARBA" id="ARBA00010169"/>
    </source>
</evidence>
<keyword evidence="3" id="KW-1185">Reference proteome</keyword>
<dbReference type="InterPro" id="IPR015867">
    <property type="entry name" value="N-reg_PII/ATP_PRibTrfase_C"/>
</dbReference>
<comment type="similarity">
    <text evidence="1">Belongs to the CutA family.</text>
</comment>
<dbReference type="GO" id="GO:0005507">
    <property type="term" value="F:copper ion binding"/>
    <property type="evidence" value="ECO:0007669"/>
    <property type="project" value="TreeGrafter"/>
</dbReference>